<accession>A0A4Y2VJ20</accession>
<keyword evidence="3" id="KW-1185">Reference proteome</keyword>
<dbReference type="EMBL" id="BGPR01046694">
    <property type="protein sequence ID" value="GBO23630.1"/>
    <property type="molecule type" value="Genomic_DNA"/>
</dbReference>
<organism evidence="2 3">
    <name type="scientific">Araneus ventricosus</name>
    <name type="common">Orbweaver spider</name>
    <name type="synonym">Epeira ventricosa</name>
    <dbReference type="NCBI Taxonomy" id="182803"/>
    <lineage>
        <taxon>Eukaryota</taxon>
        <taxon>Metazoa</taxon>
        <taxon>Ecdysozoa</taxon>
        <taxon>Arthropoda</taxon>
        <taxon>Chelicerata</taxon>
        <taxon>Arachnida</taxon>
        <taxon>Araneae</taxon>
        <taxon>Araneomorphae</taxon>
        <taxon>Entelegynae</taxon>
        <taxon>Araneoidea</taxon>
        <taxon>Araneidae</taxon>
        <taxon>Araneus</taxon>
    </lineage>
</organism>
<protein>
    <submittedName>
        <fullName evidence="2">Uncharacterized protein</fullName>
    </submittedName>
</protein>
<feature type="region of interest" description="Disordered" evidence="1">
    <location>
        <begin position="16"/>
        <end position="43"/>
    </location>
</feature>
<dbReference type="Proteomes" id="UP000499080">
    <property type="component" value="Unassembled WGS sequence"/>
</dbReference>
<evidence type="ECO:0000313" key="3">
    <source>
        <dbReference type="Proteomes" id="UP000499080"/>
    </source>
</evidence>
<proteinExistence type="predicted"/>
<sequence>MLHRGKLEPQQLKVVEDLGPEGRGFETRLHPRSTSLNPVGNPPTGLILNVPTCSNPAYSQGYAGKHSGIVNHPIPLENIPLLSTKFENCPRSVKTNR</sequence>
<gene>
    <name evidence="2" type="ORF">AVEN_172443_1</name>
</gene>
<evidence type="ECO:0000256" key="1">
    <source>
        <dbReference type="SAM" id="MobiDB-lite"/>
    </source>
</evidence>
<reference evidence="2 3" key="1">
    <citation type="journal article" date="2019" name="Sci. Rep.">
        <title>Orb-weaving spider Araneus ventricosus genome elucidates the spidroin gene catalogue.</title>
        <authorList>
            <person name="Kono N."/>
            <person name="Nakamura H."/>
            <person name="Ohtoshi R."/>
            <person name="Moran D.A.P."/>
            <person name="Shinohara A."/>
            <person name="Yoshida Y."/>
            <person name="Fujiwara M."/>
            <person name="Mori M."/>
            <person name="Tomita M."/>
            <person name="Arakawa K."/>
        </authorList>
    </citation>
    <scope>NUCLEOTIDE SEQUENCE [LARGE SCALE GENOMIC DNA]</scope>
</reference>
<name>A0A4Y2VJ20_ARAVE</name>
<comment type="caution">
    <text evidence="2">The sequence shown here is derived from an EMBL/GenBank/DDBJ whole genome shotgun (WGS) entry which is preliminary data.</text>
</comment>
<dbReference type="AlphaFoldDB" id="A0A4Y2VJ20"/>
<evidence type="ECO:0000313" key="2">
    <source>
        <dbReference type="EMBL" id="GBO23630.1"/>
    </source>
</evidence>